<protein>
    <submittedName>
        <fullName evidence="2">Uncharacterized protein</fullName>
    </submittedName>
</protein>
<name>A0A7G5H5K6_9BACT</name>
<keyword evidence="1" id="KW-0472">Membrane</keyword>
<keyword evidence="1" id="KW-1133">Transmembrane helix</keyword>
<accession>A0A7G5H5K6</accession>
<dbReference type="RefSeq" id="WP_182463767.1">
    <property type="nucleotide sequence ID" value="NZ_CP059732.1"/>
</dbReference>
<dbReference type="AlphaFoldDB" id="A0A7G5H5K6"/>
<evidence type="ECO:0000313" key="2">
    <source>
        <dbReference type="EMBL" id="QMW06398.1"/>
    </source>
</evidence>
<reference evidence="2 3" key="1">
    <citation type="submission" date="2020-07" db="EMBL/GenBank/DDBJ databases">
        <title>Spirosoma foliorum sp. nov., isolated from the leaves on the Nejang mountain Korea, Republic of.</title>
        <authorList>
            <person name="Ho H."/>
            <person name="Lee Y.-J."/>
            <person name="Nurcahyanto D.-A."/>
            <person name="Kim S.-G."/>
        </authorList>
    </citation>
    <scope>NUCLEOTIDE SEQUENCE [LARGE SCALE GENOMIC DNA]</scope>
    <source>
        <strain evidence="2 3">PL0136</strain>
    </source>
</reference>
<keyword evidence="1" id="KW-0812">Transmembrane</keyword>
<organism evidence="2 3">
    <name type="scientific">Spirosoma foliorum</name>
    <dbReference type="NCBI Taxonomy" id="2710596"/>
    <lineage>
        <taxon>Bacteria</taxon>
        <taxon>Pseudomonadati</taxon>
        <taxon>Bacteroidota</taxon>
        <taxon>Cytophagia</taxon>
        <taxon>Cytophagales</taxon>
        <taxon>Cytophagaceae</taxon>
        <taxon>Spirosoma</taxon>
    </lineage>
</organism>
<dbReference type="Proteomes" id="UP000515369">
    <property type="component" value="Chromosome"/>
</dbReference>
<gene>
    <name evidence="2" type="ORF">H3H32_16645</name>
</gene>
<proteinExistence type="predicted"/>
<evidence type="ECO:0000256" key="1">
    <source>
        <dbReference type="SAM" id="Phobius"/>
    </source>
</evidence>
<evidence type="ECO:0000313" key="3">
    <source>
        <dbReference type="Proteomes" id="UP000515369"/>
    </source>
</evidence>
<keyword evidence="3" id="KW-1185">Reference proteome</keyword>
<feature type="transmembrane region" description="Helical" evidence="1">
    <location>
        <begin position="12"/>
        <end position="32"/>
    </location>
</feature>
<dbReference type="EMBL" id="CP059732">
    <property type="protein sequence ID" value="QMW06398.1"/>
    <property type="molecule type" value="Genomic_DNA"/>
</dbReference>
<feature type="transmembrane region" description="Helical" evidence="1">
    <location>
        <begin position="38"/>
        <end position="58"/>
    </location>
</feature>
<sequence length="60" mass="6744">MFHNYSIIKAHPVFTIIFCIGILLICFQFRPATLQGKWTVLGLLGFAVGLVIALYKAIFD</sequence>
<dbReference type="KEGG" id="sfol:H3H32_16645"/>